<dbReference type="SUPFAM" id="SSF54631">
    <property type="entry name" value="CBS-domain pair"/>
    <property type="match status" value="1"/>
</dbReference>
<accession>A0ABS3AR65</accession>
<dbReference type="InterPro" id="IPR005170">
    <property type="entry name" value="Transptr-assoc_dom"/>
</dbReference>
<evidence type="ECO:0000256" key="9">
    <source>
        <dbReference type="SAM" id="Phobius"/>
    </source>
</evidence>
<dbReference type="PROSITE" id="PS51846">
    <property type="entry name" value="CNNM"/>
    <property type="match status" value="1"/>
</dbReference>
<evidence type="ECO:0000256" key="7">
    <source>
        <dbReference type="PROSITE-ProRule" id="PRU00703"/>
    </source>
</evidence>
<dbReference type="InterPro" id="IPR036318">
    <property type="entry name" value="FAD-bd_PCMH-like_sf"/>
</dbReference>
<evidence type="ECO:0000256" key="1">
    <source>
        <dbReference type="ARBA" id="ARBA00004141"/>
    </source>
</evidence>
<organism evidence="12 13">
    <name type="scientific">Simkania negevensis</name>
    <dbReference type="NCBI Taxonomy" id="83561"/>
    <lineage>
        <taxon>Bacteria</taxon>
        <taxon>Pseudomonadati</taxon>
        <taxon>Chlamydiota</taxon>
        <taxon>Chlamydiia</taxon>
        <taxon>Parachlamydiales</taxon>
        <taxon>Simkaniaceae</taxon>
        <taxon>Simkania</taxon>
    </lineage>
</organism>
<dbReference type="Gene3D" id="3.30.465.10">
    <property type="match status" value="1"/>
</dbReference>
<dbReference type="Pfam" id="PF03471">
    <property type="entry name" value="CorC_HlyC"/>
    <property type="match status" value="1"/>
</dbReference>
<feature type="domain" description="CNNM transmembrane" evidence="11">
    <location>
        <begin position="1"/>
        <end position="183"/>
    </location>
</feature>
<feature type="transmembrane region" description="Helical" evidence="9">
    <location>
        <begin position="136"/>
        <end position="155"/>
    </location>
</feature>
<feature type="domain" description="CBS" evidence="10">
    <location>
        <begin position="267"/>
        <end position="327"/>
    </location>
</feature>
<evidence type="ECO:0000256" key="8">
    <source>
        <dbReference type="PROSITE-ProRule" id="PRU01193"/>
    </source>
</evidence>
<evidence type="ECO:0000256" key="2">
    <source>
        <dbReference type="ARBA" id="ARBA00022692"/>
    </source>
</evidence>
<keyword evidence="4 8" id="KW-1133">Transmembrane helix</keyword>
<evidence type="ECO:0000313" key="12">
    <source>
        <dbReference type="EMBL" id="MBN4067221.1"/>
    </source>
</evidence>
<feature type="transmembrane region" description="Helical" evidence="9">
    <location>
        <begin position="88"/>
        <end position="106"/>
    </location>
</feature>
<sequence length="416" mass="47867">MFFALLIVALVVCTVLSGFFSMSETAFFSIPPSKLKTYRHVKDVRKNLIWRLLSRPRELLVTILMLNILVNILIQNMASSIFGDHKSWLLQVGFPLLITLFFGEILPKSLAYPNNTRISYHVAPIIDRTARFLGPIRSAITSLTTFVMRLMFFFLKKEEPITVEEIRHIVKSSVNQQLLSLAEFELIEGYMKLQSATVKELMQPREDIIYFDIEAPLKKLSHCFVEEEVSKIPVCTKDLDHIIGIAYCEDFFIHKDEITCNDELNQILHKPLYIPETIQAKTLLLEMDEQDESTAIIVDEYGIVTGLITREDLVEVVVGDIIDRRDEKEKFTRSSDDVIITSGKLELGEFEKVFSVVLPTKHNMITIGGWLEELLGDIPKTGQRIVWGDFFFHVLSADPHRVRRVYIRRMTNEEGP</sequence>
<dbReference type="Pfam" id="PF01595">
    <property type="entry name" value="CNNM"/>
    <property type="match status" value="1"/>
</dbReference>
<gene>
    <name evidence="12" type="ORF">JYU14_03960</name>
</gene>
<dbReference type="Pfam" id="PF00571">
    <property type="entry name" value="CBS"/>
    <property type="match status" value="2"/>
</dbReference>
<dbReference type="PANTHER" id="PTHR22777">
    <property type="entry name" value="HEMOLYSIN-RELATED"/>
    <property type="match status" value="1"/>
</dbReference>
<evidence type="ECO:0000313" key="13">
    <source>
        <dbReference type="Proteomes" id="UP000722121"/>
    </source>
</evidence>
<keyword evidence="6 8" id="KW-0472">Membrane</keyword>
<dbReference type="PROSITE" id="PS51371">
    <property type="entry name" value="CBS"/>
    <property type="match status" value="1"/>
</dbReference>
<comment type="caution">
    <text evidence="12">The sequence shown here is derived from an EMBL/GenBank/DDBJ whole genome shotgun (WGS) entry which is preliminary data.</text>
</comment>
<evidence type="ECO:0000256" key="5">
    <source>
        <dbReference type="ARBA" id="ARBA00023122"/>
    </source>
</evidence>
<evidence type="ECO:0000256" key="3">
    <source>
        <dbReference type="ARBA" id="ARBA00022737"/>
    </source>
</evidence>
<dbReference type="CDD" id="cd04590">
    <property type="entry name" value="CBS_pair_CorC_HlyC_assoc"/>
    <property type="match status" value="1"/>
</dbReference>
<proteinExistence type="predicted"/>
<protein>
    <submittedName>
        <fullName evidence="12">HlyC/CorC family transporter</fullName>
    </submittedName>
</protein>
<keyword evidence="13" id="KW-1185">Reference proteome</keyword>
<dbReference type="InterPro" id="IPR044751">
    <property type="entry name" value="Ion_transp-like_CBS"/>
</dbReference>
<dbReference type="InterPro" id="IPR046342">
    <property type="entry name" value="CBS_dom_sf"/>
</dbReference>
<dbReference type="SMART" id="SM01091">
    <property type="entry name" value="CorC_HlyC"/>
    <property type="match status" value="1"/>
</dbReference>
<evidence type="ECO:0000259" key="11">
    <source>
        <dbReference type="PROSITE" id="PS51846"/>
    </source>
</evidence>
<dbReference type="InterPro" id="IPR002550">
    <property type="entry name" value="CNNM"/>
</dbReference>
<evidence type="ECO:0000256" key="6">
    <source>
        <dbReference type="ARBA" id="ARBA00023136"/>
    </source>
</evidence>
<dbReference type="EMBL" id="JAFITR010000086">
    <property type="protein sequence ID" value="MBN4067221.1"/>
    <property type="molecule type" value="Genomic_DNA"/>
</dbReference>
<keyword evidence="3" id="KW-0677">Repeat</keyword>
<dbReference type="InterPro" id="IPR016169">
    <property type="entry name" value="FAD-bd_PCMH_sub2"/>
</dbReference>
<dbReference type="SUPFAM" id="SSF56176">
    <property type="entry name" value="FAD-binding/transporter-associated domain-like"/>
    <property type="match status" value="1"/>
</dbReference>
<keyword evidence="5 7" id="KW-0129">CBS domain</keyword>
<dbReference type="Proteomes" id="UP000722121">
    <property type="component" value="Unassembled WGS sequence"/>
</dbReference>
<reference evidence="12 13" key="1">
    <citation type="submission" date="2021-02" db="EMBL/GenBank/DDBJ databases">
        <title>Activity-based single-cell genomes from oceanic crustal fluid captures similar information to metagenomic and metatranscriptomic surveys with orders of magnitude less sampling.</title>
        <authorList>
            <person name="D'Angelo T.S."/>
            <person name="Orcutt B.N."/>
        </authorList>
    </citation>
    <scope>NUCLEOTIDE SEQUENCE [LARGE SCALE GENOMIC DNA]</scope>
    <source>
        <strain evidence="12">AH-315-G07</strain>
    </source>
</reference>
<name>A0ABS3AR65_9BACT</name>
<dbReference type="InterPro" id="IPR000644">
    <property type="entry name" value="CBS_dom"/>
</dbReference>
<feature type="transmembrane region" description="Helical" evidence="9">
    <location>
        <begin position="59"/>
        <end position="76"/>
    </location>
</feature>
<evidence type="ECO:0000259" key="10">
    <source>
        <dbReference type="PROSITE" id="PS51371"/>
    </source>
</evidence>
<keyword evidence="2 8" id="KW-0812">Transmembrane</keyword>
<comment type="subcellular location">
    <subcellularLocation>
        <location evidence="1">Membrane</location>
        <topology evidence="1">Multi-pass membrane protein</topology>
    </subcellularLocation>
</comment>
<evidence type="ECO:0000256" key="4">
    <source>
        <dbReference type="ARBA" id="ARBA00022989"/>
    </source>
</evidence>
<dbReference type="Gene3D" id="3.10.580.10">
    <property type="entry name" value="CBS-domain"/>
    <property type="match status" value="1"/>
</dbReference>
<dbReference type="PANTHER" id="PTHR22777:SF17">
    <property type="entry name" value="UPF0053 PROTEIN SLL0260"/>
    <property type="match status" value="1"/>
</dbReference>